<keyword evidence="3" id="KW-1185">Reference proteome</keyword>
<evidence type="ECO:0000256" key="1">
    <source>
        <dbReference type="SAM" id="MobiDB-lite"/>
    </source>
</evidence>
<reference evidence="3" key="1">
    <citation type="submission" date="2016-05" db="EMBL/GenBank/DDBJ databases">
        <authorList>
            <person name="Naeem Raeece"/>
        </authorList>
    </citation>
    <scope>NUCLEOTIDE SEQUENCE [LARGE SCALE GENOMIC DNA]</scope>
</reference>
<dbReference type="AlphaFoldDB" id="A0A1A8YHJ3"/>
<proteinExistence type="predicted"/>
<evidence type="ECO:0000313" key="2">
    <source>
        <dbReference type="EMBL" id="SBT31018.1"/>
    </source>
</evidence>
<feature type="compositionally biased region" description="Low complexity" evidence="1">
    <location>
        <begin position="43"/>
        <end position="57"/>
    </location>
</feature>
<evidence type="ECO:0000313" key="3">
    <source>
        <dbReference type="Proteomes" id="UP000078555"/>
    </source>
</evidence>
<dbReference type="EMBL" id="FLRD01000010">
    <property type="protein sequence ID" value="SBT31018.1"/>
    <property type="molecule type" value="Genomic_DNA"/>
</dbReference>
<feature type="region of interest" description="Disordered" evidence="1">
    <location>
        <begin position="34"/>
        <end position="98"/>
    </location>
</feature>
<protein>
    <submittedName>
        <fullName evidence="2">Uncharacterized protein</fullName>
    </submittedName>
</protein>
<dbReference type="Proteomes" id="UP000078555">
    <property type="component" value="Unassembled WGS sequence"/>
</dbReference>
<gene>
    <name evidence="2" type="ORF">POVWA1_005020</name>
</gene>
<organism evidence="2 3">
    <name type="scientific">Plasmodium ovale wallikeri</name>
    <dbReference type="NCBI Taxonomy" id="864142"/>
    <lineage>
        <taxon>Eukaryota</taxon>
        <taxon>Sar</taxon>
        <taxon>Alveolata</taxon>
        <taxon>Apicomplexa</taxon>
        <taxon>Aconoidasida</taxon>
        <taxon>Haemosporida</taxon>
        <taxon>Plasmodiidae</taxon>
        <taxon>Plasmodium</taxon>
        <taxon>Plasmodium (Plasmodium)</taxon>
    </lineage>
</organism>
<feature type="compositionally biased region" description="Basic residues" evidence="1">
    <location>
        <begin position="78"/>
        <end position="90"/>
    </location>
</feature>
<accession>A0A1A8YHJ3</accession>
<sequence>MYMNTRARIVVWSRGRVVALITHPKTTFNNKRIANKTTTNELQTKQQQTNCKQNNNKRIANKTTTNELQTKQKQTNCKQKKKKKVQMKGLRRGEHFPK</sequence>
<name>A0A1A8YHJ3_PLAOA</name>